<comment type="cofactor">
    <cofactor evidence="1">
        <name>FAD</name>
        <dbReference type="ChEBI" id="CHEBI:57692"/>
    </cofactor>
</comment>
<dbReference type="InterPro" id="IPR051205">
    <property type="entry name" value="UbiH/COQ6_monooxygenase"/>
</dbReference>
<dbReference type="GO" id="GO:0006744">
    <property type="term" value="P:ubiquinone biosynthetic process"/>
    <property type="evidence" value="ECO:0007669"/>
    <property type="project" value="UniProtKB-UniPathway"/>
</dbReference>
<organism evidence="11 13">
    <name type="scientific">Colwellia hornerae</name>
    <dbReference type="NCBI Taxonomy" id="89402"/>
    <lineage>
        <taxon>Bacteria</taxon>
        <taxon>Pseudomonadati</taxon>
        <taxon>Pseudomonadota</taxon>
        <taxon>Gammaproteobacteria</taxon>
        <taxon>Alteromonadales</taxon>
        <taxon>Colwelliaceae</taxon>
        <taxon>Colwellia</taxon>
    </lineage>
</organism>
<dbReference type="PANTHER" id="PTHR43876">
    <property type="entry name" value="UBIQUINONE BIOSYNTHESIS MONOOXYGENASE COQ6, MITOCHONDRIAL"/>
    <property type="match status" value="1"/>
</dbReference>
<protein>
    <submittedName>
        <fullName evidence="11">Monooxygenase</fullName>
    </submittedName>
</protein>
<dbReference type="RefSeq" id="WP_146801047.1">
    <property type="nucleotide sequence ID" value="NZ_VOLP01000037.1"/>
</dbReference>
<evidence type="ECO:0000256" key="7">
    <source>
        <dbReference type="ARBA" id="ARBA00023033"/>
    </source>
</evidence>
<sequence>MQKFDVLIVGGGMVGLTLALALRQQTQLTVAIVDTSPPTELSEQPDVRVSALNVASKQIFDNLDVWSIIQQKRIQAYTDMHVWDKAGFGKLLFSCDDLQQSSSNEQLGWIVENSVIRLSLWQKAQADQGITFYTENTLSNISIGESEAFVSFTATNGNPMPITAKLVVGADGANSWVRRQMAFPLTFRDYDHHAIVATVKCSQGHQNTAWQVFLETGPLALLPLNDAQGTHDLCSIVWSTSPEDAIRLNGLTPIEFSKALTAASDGKLGNIELQSKRFTHPLTMRIAQSFVQERIALVGDAAHTIHPLAGQGVNLGLLDAVSLAQIINDKITQQKAPNDAWLTTRLLNEYSRWRKAEATEMVAAMESIKQVFTPQQGAIKLVRGLGLSLINNLKPVKQVLIKQALGLKSELPKLATIKDKLL</sequence>
<name>A0A5C6Q2M5_9GAMM</name>
<dbReference type="OrthoDB" id="9769565at2"/>
<dbReference type="GO" id="GO:0110142">
    <property type="term" value="C:ubiquinone biosynthesis complex"/>
    <property type="evidence" value="ECO:0007669"/>
    <property type="project" value="UniProtKB-ARBA"/>
</dbReference>
<evidence type="ECO:0000256" key="5">
    <source>
        <dbReference type="ARBA" id="ARBA00022827"/>
    </source>
</evidence>
<dbReference type="PRINTS" id="PR00420">
    <property type="entry name" value="RNGMNOXGNASE"/>
</dbReference>
<evidence type="ECO:0000256" key="3">
    <source>
        <dbReference type="ARBA" id="ARBA00005349"/>
    </source>
</evidence>
<comment type="similarity">
    <text evidence="3">Belongs to the UbiH/COQ6 family.</text>
</comment>
<dbReference type="SUPFAM" id="SSF51905">
    <property type="entry name" value="FAD/NAD(P)-binding domain"/>
    <property type="match status" value="1"/>
</dbReference>
<dbReference type="NCBIfam" id="TIGR01988">
    <property type="entry name" value="Ubi-OHases"/>
    <property type="match status" value="1"/>
</dbReference>
<accession>A0A5C6Q2M5</accession>
<dbReference type="EMBL" id="VOLR01000038">
    <property type="protein sequence ID" value="TWX54307.1"/>
    <property type="molecule type" value="Genomic_DNA"/>
</dbReference>
<dbReference type="EMBL" id="VOLQ01000053">
    <property type="protein sequence ID" value="TWX63109.1"/>
    <property type="molecule type" value="Genomic_DNA"/>
</dbReference>
<reference evidence="11 13" key="1">
    <citation type="submission" date="2019-07" db="EMBL/GenBank/DDBJ databases">
        <title>Genomes of sea-ice associated Colwellia species.</title>
        <authorList>
            <person name="Bowman J.P."/>
        </authorList>
    </citation>
    <scope>NUCLEOTIDE SEQUENCE [LARGE SCALE GENOMIC DNA]</scope>
    <source>
        <strain evidence="10 12">ACAM 607</strain>
        <strain evidence="11 13">IC036</strain>
    </source>
</reference>
<evidence type="ECO:0000256" key="6">
    <source>
        <dbReference type="ARBA" id="ARBA00023002"/>
    </source>
</evidence>
<dbReference type="Proteomes" id="UP000321525">
    <property type="component" value="Unassembled WGS sequence"/>
</dbReference>
<dbReference type="Proteomes" id="UP000321917">
    <property type="component" value="Unassembled WGS sequence"/>
</dbReference>
<keyword evidence="5" id="KW-0274">FAD</keyword>
<evidence type="ECO:0000256" key="2">
    <source>
        <dbReference type="ARBA" id="ARBA00004749"/>
    </source>
</evidence>
<feature type="domain" description="FAD-binding" evidence="9">
    <location>
        <begin position="4"/>
        <end position="362"/>
    </location>
</feature>
<keyword evidence="6" id="KW-0560">Oxidoreductase</keyword>
<dbReference type="Gene3D" id="3.50.50.60">
    <property type="entry name" value="FAD/NAD(P)-binding domain"/>
    <property type="match status" value="2"/>
</dbReference>
<evidence type="ECO:0000313" key="12">
    <source>
        <dbReference type="Proteomes" id="UP000321525"/>
    </source>
</evidence>
<comment type="caution">
    <text evidence="11">The sequence shown here is derived from an EMBL/GenBank/DDBJ whole genome shotgun (WGS) entry which is preliminary data.</text>
</comment>
<dbReference type="InterPro" id="IPR036188">
    <property type="entry name" value="FAD/NAD-bd_sf"/>
</dbReference>
<dbReference type="GO" id="GO:0019168">
    <property type="term" value="F:2-polyprenylphenol 6-hydroxylase activity"/>
    <property type="evidence" value="ECO:0007669"/>
    <property type="project" value="TreeGrafter"/>
</dbReference>
<dbReference type="PANTHER" id="PTHR43876:SF7">
    <property type="entry name" value="UBIQUINONE BIOSYNTHESIS MONOOXYGENASE COQ6, MITOCHONDRIAL"/>
    <property type="match status" value="1"/>
</dbReference>
<keyword evidence="7 11" id="KW-0503">Monooxygenase</keyword>
<dbReference type="AlphaFoldDB" id="A0A5C6Q2M5"/>
<evidence type="ECO:0000313" key="10">
    <source>
        <dbReference type="EMBL" id="TWX54307.1"/>
    </source>
</evidence>
<dbReference type="InterPro" id="IPR010971">
    <property type="entry name" value="UbiH/COQ6"/>
</dbReference>
<keyword evidence="12" id="KW-1185">Reference proteome</keyword>
<keyword evidence="4" id="KW-0285">Flavoprotein</keyword>
<dbReference type="UniPathway" id="UPA00232"/>
<dbReference type="PROSITE" id="PS01304">
    <property type="entry name" value="UBIH"/>
    <property type="match status" value="1"/>
</dbReference>
<comment type="pathway">
    <text evidence="2">Cofactor biosynthesis; ubiquinone biosynthesis.</text>
</comment>
<dbReference type="FunFam" id="3.50.50.60:FF:000021">
    <property type="entry name" value="Ubiquinone biosynthesis monooxygenase COQ6"/>
    <property type="match status" value="1"/>
</dbReference>
<dbReference type="Pfam" id="PF01494">
    <property type="entry name" value="FAD_binding_3"/>
    <property type="match status" value="1"/>
</dbReference>
<evidence type="ECO:0000313" key="13">
    <source>
        <dbReference type="Proteomes" id="UP000321917"/>
    </source>
</evidence>
<dbReference type="GO" id="GO:0071949">
    <property type="term" value="F:FAD binding"/>
    <property type="evidence" value="ECO:0007669"/>
    <property type="project" value="InterPro"/>
</dbReference>
<comment type="subunit">
    <text evidence="8">Component of the Ubi complex metabolon, which regroups five ubiquinone biosynthesis proteins (UbiE, UbiF, UbiG, UbiH and UbiI) and two accessory factors (UbiK and the lipid-binding protein UbiJ).</text>
</comment>
<evidence type="ECO:0000313" key="11">
    <source>
        <dbReference type="EMBL" id="TWX63109.1"/>
    </source>
</evidence>
<gene>
    <name evidence="10" type="ORF">ESZ26_17975</name>
    <name evidence="11" type="ORF">ESZ27_17845</name>
</gene>
<evidence type="ECO:0000256" key="8">
    <source>
        <dbReference type="ARBA" id="ARBA00065734"/>
    </source>
</evidence>
<evidence type="ECO:0000256" key="1">
    <source>
        <dbReference type="ARBA" id="ARBA00001974"/>
    </source>
</evidence>
<evidence type="ECO:0000256" key="4">
    <source>
        <dbReference type="ARBA" id="ARBA00022630"/>
    </source>
</evidence>
<evidence type="ECO:0000259" key="9">
    <source>
        <dbReference type="Pfam" id="PF01494"/>
    </source>
</evidence>
<dbReference type="InterPro" id="IPR018168">
    <property type="entry name" value="Ubi_Hdrlase_CS"/>
</dbReference>
<dbReference type="InterPro" id="IPR002938">
    <property type="entry name" value="FAD-bd"/>
</dbReference>
<proteinExistence type="inferred from homology"/>